<dbReference type="AlphaFoldDB" id="A0A364MTZ2"/>
<keyword evidence="9" id="KW-1185">Reference proteome</keyword>
<dbReference type="STRING" id="183478.A0A364MTZ2"/>
<evidence type="ECO:0000256" key="1">
    <source>
        <dbReference type="ARBA" id="ARBA00001971"/>
    </source>
</evidence>
<dbReference type="GO" id="GO:0016705">
    <property type="term" value="F:oxidoreductase activity, acting on paired donors, with incorporation or reduction of molecular oxygen"/>
    <property type="evidence" value="ECO:0007669"/>
    <property type="project" value="InterPro"/>
</dbReference>
<keyword evidence="5 7" id="KW-0408">Iron</keyword>
<accession>A0A364MTZ2</accession>
<evidence type="ECO:0000256" key="5">
    <source>
        <dbReference type="ARBA" id="ARBA00023004"/>
    </source>
</evidence>
<keyword evidence="4" id="KW-0560">Oxidoreductase</keyword>
<dbReference type="Pfam" id="PF00067">
    <property type="entry name" value="p450"/>
    <property type="match status" value="2"/>
</dbReference>
<comment type="caution">
    <text evidence="8">The sequence shown here is derived from an EMBL/GenBank/DDBJ whole genome shotgun (WGS) entry which is preliminary data.</text>
</comment>
<dbReference type="PRINTS" id="PR00463">
    <property type="entry name" value="EP450I"/>
</dbReference>
<dbReference type="EMBL" id="QGDH01000176">
    <property type="protein sequence ID" value="RAR03530.1"/>
    <property type="molecule type" value="Genomic_DNA"/>
</dbReference>
<dbReference type="CDD" id="cd11062">
    <property type="entry name" value="CYP58-like"/>
    <property type="match status" value="1"/>
</dbReference>
<dbReference type="PANTHER" id="PTHR24305">
    <property type="entry name" value="CYTOCHROME P450"/>
    <property type="match status" value="1"/>
</dbReference>
<dbReference type="Gene3D" id="1.10.630.10">
    <property type="entry name" value="Cytochrome P450"/>
    <property type="match status" value="1"/>
</dbReference>
<evidence type="ECO:0000313" key="9">
    <source>
        <dbReference type="Proteomes" id="UP000249619"/>
    </source>
</evidence>
<dbReference type="InterPro" id="IPR050121">
    <property type="entry name" value="Cytochrome_P450_monoxygenase"/>
</dbReference>
<comment type="similarity">
    <text evidence="2">Belongs to the cytochrome P450 family.</text>
</comment>
<keyword evidence="7" id="KW-0349">Heme</keyword>
<dbReference type="GO" id="GO:0004497">
    <property type="term" value="F:monooxygenase activity"/>
    <property type="evidence" value="ECO:0007669"/>
    <property type="project" value="UniProtKB-KW"/>
</dbReference>
<evidence type="ECO:0000256" key="7">
    <source>
        <dbReference type="PIRSR" id="PIRSR602401-1"/>
    </source>
</evidence>
<organism evidence="8 9">
    <name type="scientific">Stemphylium lycopersici</name>
    <name type="common">Tomato gray leaf spot disease fungus</name>
    <name type="synonym">Thyrospora lycopersici</name>
    <dbReference type="NCBI Taxonomy" id="183478"/>
    <lineage>
        <taxon>Eukaryota</taxon>
        <taxon>Fungi</taxon>
        <taxon>Dikarya</taxon>
        <taxon>Ascomycota</taxon>
        <taxon>Pezizomycotina</taxon>
        <taxon>Dothideomycetes</taxon>
        <taxon>Pleosporomycetidae</taxon>
        <taxon>Pleosporales</taxon>
        <taxon>Pleosporineae</taxon>
        <taxon>Pleosporaceae</taxon>
        <taxon>Stemphylium</taxon>
    </lineage>
</organism>
<keyword evidence="3 7" id="KW-0479">Metal-binding</keyword>
<gene>
    <name evidence="8" type="ORF">DDE83_008175</name>
</gene>
<sequence>MHEKYGPIVRINPREVHIKDAKFYSSIYTGGTRKVEKDPSTVAAFAVPSSVAATIPHDIHRSRRGYMNPYFSKRAIVELEPMIHERITRFCERLDDAFKRGAPINLDKAFAAMTADIITNRFYGSHFDYLSTPTFDFPVREAFLGVSMLFNFSRFFPRPVQLLRKMPIPIIGMILPSVAKFLWLQEDIKKNITATLAANSTTDAEKKSVIVQALGDDRIPHRERGLARLLDEGTVIIFAGTETSARALSVAMFHFARNKKLVAALRQDLSTLPPCEGDEYVLSQLEPLPYLYPVSQSTLHVHRDESIFPNAKEFDPNRWVEADKAGIVLNNHLCSFTKGSRQCLGIAIVRSYDMDLYDTIEDDVGIHNVRIVGYPKKTAERGEGQGEVKITISAKTGL</sequence>
<evidence type="ECO:0000256" key="3">
    <source>
        <dbReference type="ARBA" id="ARBA00022723"/>
    </source>
</evidence>
<protein>
    <submittedName>
        <fullName evidence="8">Cytochrome p450</fullName>
    </submittedName>
</protein>
<evidence type="ECO:0000313" key="8">
    <source>
        <dbReference type="EMBL" id="RAR03530.1"/>
    </source>
</evidence>
<dbReference type="InterPro" id="IPR002401">
    <property type="entry name" value="Cyt_P450_E_grp-I"/>
</dbReference>
<keyword evidence="6" id="KW-0503">Monooxygenase</keyword>
<feature type="binding site" description="axial binding residue" evidence="7">
    <location>
        <position position="343"/>
    </location>
    <ligand>
        <name>heme</name>
        <dbReference type="ChEBI" id="CHEBI:30413"/>
    </ligand>
    <ligandPart>
        <name>Fe</name>
        <dbReference type="ChEBI" id="CHEBI:18248"/>
    </ligandPart>
</feature>
<evidence type="ECO:0000256" key="6">
    <source>
        <dbReference type="ARBA" id="ARBA00023033"/>
    </source>
</evidence>
<dbReference type="Proteomes" id="UP000249619">
    <property type="component" value="Unassembled WGS sequence"/>
</dbReference>
<evidence type="ECO:0000256" key="2">
    <source>
        <dbReference type="ARBA" id="ARBA00010617"/>
    </source>
</evidence>
<name>A0A364MTZ2_STELY</name>
<dbReference type="InterPro" id="IPR001128">
    <property type="entry name" value="Cyt_P450"/>
</dbReference>
<comment type="cofactor">
    <cofactor evidence="1 7">
        <name>heme</name>
        <dbReference type="ChEBI" id="CHEBI:30413"/>
    </cofactor>
</comment>
<dbReference type="GO" id="GO:0020037">
    <property type="term" value="F:heme binding"/>
    <property type="evidence" value="ECO:0007669"/>
    <property type="project" value="InterPro"/>
</dbReference>
<dbReference type="PANTHER" id="PTHR24305:SF157">
    <property type="entry name" value="N-ACETYLTRYPTOPHAN 6-HYDROXYLASE IVOC-RELATED"/>
    <property type="match status" value="1"/>
</dbReference>
<dbReference type="InterPro" id="IPR036396">
    <property type="entry name" value="Cyt_P450_sf"/>
</dbReference>
<reference evidence="9" key="1">
    <citation type="submission" date="2018-05" db="EMBL/GenBank/DDBJ databases">
        <title>Draft genome sequence of Stemphylium lycopersici strain CIDEFI 213.</title>
        <authorList>
            <person name="Medina R."/>
            <person name="Franco M.E.E."/>
            <person name="Lucentini C.G."/>
            <person name="Saparrat M.C.N."/>
            <person name="Balatti P.A."/>
        </authorList>
    </citation>
    <scope>NUCLEOTIDE SEQUENCE [LARGE SCALE GENOMIC DNA]</scope>
    <source>
        <strain evidence="9">CIDEFI 213</strain>
    </source>
</reference>
<evidence type="ECO:0000256" key="4">
    <source>
        <dbReference type="ARBA" id="ARBA00023002"/>
    </source>
</evidence>
<dbReference type="SUPFAM" id="SSF48264">
    <property type="entry name" value="Cytochrome P450"/>
    <property type="match status" value="1"/>
</dbReference>
<dbReference type="GO" id="GO:0005506">
    <property type="term" value="F:iron ion binding"/>
    <property type="evidence" value="ECO:0007669"/>
    <property type="project" value="InterPro"/>
</dbReference>
<proteinExistence type="inferred from homology"/>